<dbReference type="GO" id="GO:0008270">
    <property type="term" value="F:zinc ion binding"/>
    <property type="evidence" value="ECO:0007669"/>
    <property type="project" value="UniProtKB-KW"/>
</dbReference>
<dbReference type="SUPFAM" id="SSF57850">
    <property type="entry name" value="RING/U-box"/>
    <property type="match status" value="1"/>
</dbReference>
<reference evidence="3" key="1">
    <citation type="submission" date="2023-08" db="EMBL/GenBank/DDBJ databases">
        <authorList>
            <person name="Chen Y."/>
            <person name="Shah S."/>
            <person name="Dougan E. K."/>
            <person name="Thang M."/>
            <person name="Chan C."/>
        </authorList>
    </citation>
    <scope>NUCLEOTIDE SEQUENCE</scope>
</reference>
<dbReference type="SMART" id="SM00184">
    <property type="entry name" value="RING"/>
    <property type="match status" value="1"/>
</dbReference>
<keyword evidence="1" id="KW-0862">Zinc</keyword>
<dbReference type="InterPro" id="IPR001841">
    <property type="entry name" value="Znf_RING"/>
</dbReference>
<organism evidence="3 4">
    <name type="scientific">Effrenium voratum</name>
    <dbReference type="NCBI Taxonomy" id="2562239"/>
    <lineage>
        <taxon>Eukaryota</taxon>
        <taxon>Sar</taxon>
        <taxon>Alveolata</taxon>
        <taxon>Dinophyceae</taxon>
        <taxon>Suessiales</taxon>
        <taxon>Symbiodiniaceae</taxon>
        <taxon>Effrenium</taxon>
    </lineage>
</organism>
<keyword evidence="1" id="KW-0863">Zinc-finger</keyword>
<sequence length="173" mass="18663">MGNCESFFFGPEPDVVNGANGQITKGKRVQTQYTIAEGGDGRWYCGTVARLYTNNRCKIKYDDGDTWTGNAMEVYSLDGPPPGGAGVPMGMPVAPPVVQAMVVKTAVQLPPMPPSQPADSPETTCPVCQSNKMDMVLQCGHRLCGNCTKDIVGRNCQCPVCRVEITQVIRVYN</sequence>
<dbReference type="InterPro" id="IPR013083">
    <property type="entry name" value="Znf_RING/FYVE/PHD"/>
</dbReference>
<dbReference type="Gene3D" id="3.30.40.10">
    <property type="entry name" value="Zinc/RING finger domain, C3HC4 (zinc finger)"/>
    <property type="match status" value="1"/>
</dbReference>
<protein>
    <recommendedName>
        <fullName evidence="2">RING-type domain-containing protein</fullName>
    </recommendedName>
</protein>
<proteinExistence type="predicted"/>
<evidence type="ECO:0000313" key="4">
    <source>
        <dbReference type="Proteomes" id="UP001178507"/>
    </source>
</evidence>
<feature type="domain" description="RING-type" evidence="2">
    <location>
        <begin position="125"/>
        <end position="162"/>
    </location>
</feature>
<gene>
    <name evidence="3" type="ORF">EVOR1521_LOCUS8722</name>
</gene>
<evidence type="ECO:0000259" key="2">
    <source>
        <dbReference type="PROSITE" id="PS50089"/>
    </source>
</evidence>
<dbReference type="Gene3D" id="2.30.30.140">
    <property type="match status" value="1"/>
</dbReference>
<evidence type="ECO:0000256" key="1">
    <source>
        <dbReference type="PROSITE-ProRule" id="PRU00175"/>
    </source>
</evidence>
<dbReference type="PROSITE" id="PS50089">
    <property type="entry name" value="ZF_RING_2"/>
    <property type="match status" value="1"/>
</dbReference>
<dbReference type="EMBL" id="CAUJNA010000757">
    <property type="protein sequence ID" value="CAJ1380889.1"/>
    <property type="molecule type" value="Genomic_DNA"/>
</dbReference>
<accession>A0AA36I4G5</accession>
<dbReference type="AlphaFoldDB" id="A0AA36I4G5"/>
<dbReference type="CDD" id="cd04508">
    <property type="entry name" value="Tudor_SF"/>
    <property type="match status" value="1"/>
</dbReference>
<comment type="caution">
    <text evidence="3">The sequence shown here is derived from an EMBL/GenBank/DDBJ whole genome shotgun (WGS) entry which is preliminary data.</text>
</comment>
<keyword evidence="4" id="KW-1185">Reference proteome</keyword>
<dbReference type="Pfam" id="PF13920">
    <property type="entry name" value="zf-C3HC4_3"/>
    <property type="match status" value="1"/>
</dbReference>
<dbReference type="Proteomes" id="UP001178507">
    <property type="component" value="Unassembled WGS sequence"/>
</dbReference>
<evidence type="ECO:0000313" key="3">
    <source>
        <dbReference type="EMBL" id="CAJ1380889.1"/>
    </source>
</evidence>
<keyword evidence="1" id="KW-0479">Metal-binding</keyword>
<name>A0AA36I4G5_9DINO</name>